<evidence type="ECO:0000313" key="2">
    <source>
        <dbReference type="Proteomes" id="UP000052020"/>
    </source>
</evidence>
<evidence type="ECO:0000313" key="1">
    <source>
        <dbReference type="EMBL" id="KPJ64312.1"/>
    </source>
</evidence>
<dbReference type="InterPro" id="IPR024479">
    <property type="entry name" value="DUF3866"/>
</dbReference>
<reference evidence="1 2" key="1">
    <citation type="journal article" date="2015" name="Microbiome">
        <title>Genomic resolution of linkages in carbon, nitrogen, and sulfur cycling among widespread estuary sediment bacteria.</title>
        <authorList>
            <person name="Baker B.J."/>
            <person name="Lazar C.S."/>
            <person name="Teske A.P."/>
            <person name="Dick G.J."/>
        </authorList>
    </citation>
    <scope>NUCLEOTIDE SEQUENCE [LARGE SCALE GENOMIC DNA]</scope>
    <source>
        <strain evidence="1">DG_56</strain>
    </source>
</reference>
<proteinExistence type="predicted"/>
<dbReference type="Pfam" id="PF12982">
    <property type="entry name" value="DUF3866"/>
    <property type="match status" value="1"/>
</dbReference>
<accession>A0A0S7XPG8</accession>
<sequence length="359" mass="37074">MIDLALGQVKQILERRAGAVELLVEVGGQAATAILYPSLLGDVETGETVVLNTTAVRLGLGTGGVHFVVARSPDRMRLDSGHGPGHIIKQRYTPLQHRCLSVEEADSPHRAAIEACCSLEGMPVVLAPLHSMLGPAAAGIKAAAAEACIAYVMPDCAALPIAFSRLVPALKRAGFVDATITTGQAFGGDLEAVNLFSGLIAARAVSRADVIIVAQGPGNVGTGTEYGFSAIAQGEWVNAVSALGGDAIAVPRLSFADQRERHRGLSRQTVVALGVAAQVGATIVLPELPTDQRKEIEAQVESSGLAAKHEIVTAPGEPGLQEAERRGIELGSMGRAPREDPVFFLAAAAAGAVAAERAK</sequence>
<dbReference type="Proteomes" id="UP000052020">
    <property type="component" value="Unassembled WGS sequence"/>
</dbReference>
<gene>
    <name evidence="1" type="ORF">AMK68_01935</name>
</gene>
<dbReference type="PATRIC" id="fig|1704032.3.peg.130"/>
<dbReference type="EMBL" id="LIZY01000032">
    <property type="protein sequence ID" value="KPJ64312.1"/>
    <property type="molecule type" value="Genomic_DNA"/>
</dbReference>
<dbReference type="AlphaFoldDB" id="A0A0S7XPG8"/>
<name>A0A0S7XPG8_9BACT</name>
<comment type="caution">
    <text evidence="1">The sequence shown here is derived from an EMBL/GenBank/DDBJ whole genome shotgun (WGS) entry which is preliminary data.</text>
</comment>
<evidence type="ECO:0008006" key="3">
    <source>
        <dbReference type="Google" id="ProtNLM"/>
    </source>
</evidence>
<organism evidence="1 2">
    <name type="scientific">candidate division KD3-62 bacterium DG_56</name>
    <dbReference type="NCBI Taxonomy" id="1704032"/>
    <lineage>
        <taxon>Bacteria</taxon>
        <taxon>candidate division KD3-62</taxon>
    </lineage>
</organism>
<protein>
    <recommendedName>
        <fullName evidence="3">DUF3866 domain-containing protein</fullName>
    </recommendedName>
</protein>